<evidence type="ECO:0000259" key="4">
    <source>
        <dbReference type="Pfam" id="PF02357"/>
    </source>
</evidence>
<accession>A0AAU7K942</accession>
<protein>
    <submittedName>
        <fullName evidence="5">UpxY family transcription antiterminator</fullName>
    </submittedName>
</protein>
<dbReference type="InterPro" id="IPR043425">
    <property type="entry name" value="NusG-like"/>
</dbReference>
<organism evidence="5">
    <name type="scientific">Pedobacter sp. KACC 23697</name>
    <dbReference type="NCBI Taxonomy" id="3149230"/>
    <lineage>
        <taxon>Bacteria</taxon>
        <taxon>Pseudomonadati</taxon>
        <taxon>Bacteroidota</taxon>
        <taxon>Sphingobacteriia</taxon>
        <taxon>Sphingobacteriales</taxon>
        <taxon>Sphingobacteriaceae</taxon>
        <taxon>Pedobacter</taxon>
    </lineage>
</organism>
<dbReference type="InterPro" id="IPR006645">
    <property type="entry name" value="NGN-like_dom"/>
</dbReference>
<dbReference type="RefSeq" id="WP_406826311.1">
    <property type="nucleotide sequence ID" value="NZ_CP157485.1"/>
</dbReference>
<keyword evidence="1" id="KW-0889">Transcription antitermination</keyword>
<evidence type="ECO:0000256" key="1">
    <source>
        <dbReference type="ARBA" id="ARBA00022814"/>
    </source>
</evidence>
<dbReference type="Gene3D" id="3.30.70.940">
    <property type="entry name" value="NusG, N-terminal domain"/>
    <property type="match status" value="1"/>
</dbReference>
<evidence type="ECO:0000256" key="3">
    <source>
        <dbReference type="ARBA" id="ARBA00023163"/>
    </source>
</evidence>
<dbReference type="Pfam" id="PF02357">
    <property type="entry name" value="NusG"/>
    <property type="match status" value="1"/>
</dbReference>
<reference evidence="5" key="1">
    <citation type="submission" date="2024-05" db="EMBL/GenBank/DDBJ databases">
        <authorList>
            <person name="Kim S."/>
            <person name="Heo J."/>
            <person name="Choi H."/>
            <person name="Choi Y."/>
            <person name="Kwon S.-W."/>
            <person name="Kim Y."/>
        </authorList>
    </citation>
    <scope>NUCLEOTIDE SEQUENCE</scope>
    <source>
        <strain evidence="5">KACC 23697</strain>
    </source>
</reference>
<evidence type="ECO:0000256" key="2">
    <source>
        <dbReference type="ARBA" id="ARBA00023015"/>
    </source>
</evidence>
<dbReference type="PANTHER" id="PTHR30265:SF4">
    <property type="entry name" value="KOW MOTIF FAMILY PROTEIN, EXPRESSED"/>
    <property type="match status" value="1"/>
</dbReference>
<keyword evidence="3" id="KW-0804">Transcription</keyword>
<name>A0AAU7K942_9SPHI</name>
<keyword evidence="2" id="KW-0805">Transcription regulation</keyword>
<dbReference type="GO" id="GO:0031564">
    <property type="term" value="P:transcription antitermination"/>
    <property type="evidence" value="ECO:0007669"/>
    <property type="project" value="UniProtKB-KW"/>
</dbReference>
<dbReference type="EMBL" id="CP157485">
    <property type="protein sequence ID" value="XBO48978.1"/>
    <property type="molecule type" value="Genomic_DNA"/>
</dbReference>
<proteinExistence type="predicted"/>
<evidence type="ECO:0000313" key="5">
    <source>
        <dbReference type="EMBL" id="XBO48978.1"/>
    </source>
</evidence>
<dbReference type="AlphaFoldDB" id="A0AAU7K942"/>
<dbReference type="NCBIfam" id="NF033644">
    <property type="entry name" value="antiterm_UpxY"/>
    <property type="match status" value="1"/>
</dbReference>
<dbReference type="GO" id="GO:0006354">
    <property type="term" value="P:DNA-templated transcription elongation"/>
    <property type="evidence" value="ECO:0007669"/>
    <property type="project" value="InterPro"/>
</dbReference>
<dbReference type="PANTHER" id="PTHR30265">
    <property type="entry name" value="RHO-INTERACTING TRANSCRIPTION TERMINATION FACTOR NUSG"/>
    <property type="match status" value="1"/>
</dbReference>
<feature type="domain" description="NusG-like N-terminal" evidence="4">
    <location>
        <begin position="8"/>
        <end position="99"/>
    </location>
</feature>
<gene>
    <name evidence="5" type="ORF">ABEG20_05105</name>
</gene>
<dbReference type="SUPFAM" id="SSF82679">
    <property type="entry name" value="N-utilization substance G protein NusG, N-terminal domain"/>
    <property type="match status" value="1"/>
</dbReference>
<dbReference type="InterPro" id="IPR036735">
    <property type="entry name" value="NGN_dom_sf"/>
</dbReference>
<sequence length="167" mass="19172">MSSFEIGWYIIYTKPRQEKKLFTDLEHMGIETYLPVINEKRKWQDRIKIITSPLFPSYVFVKLKNHIQFFSSSKARGFVSYVKIGKKLASVRDCVIENIELAISDANNFEVSNELFPLGKKMIIPNGAFSGLGCEIVNHRGKNKVLIRIDLLNRCILVSLSRDMLSA</sequence>